<reference evidence="1 2" key="1">
    <citation type="submission" date="2014-01" db="EMBL/GenBank/DDBJ databases">
        <title>Actinotalea ferrariae CF5-4.</title>
        <authorList>
            <person name="Chen F."/>
            <person name="Li Y."/>
            <person name="Wang G."/>
        </authorList>
    </citation>
    <scope>NUCLEOTIDE SEQUENCE [LARGE SCALE GENOMIC DNA]</scope>
    <source>
        <strain evidence="1 2">CF5-4</strain>
    </source>
</reference>
<gene>
    <name evidence="1" type="ORF">N866_04075</name>
</gene>
<sequence>MDGSAGVEVVGSVTELYRSPEHDAAAGTFEVTVAVCFASSRDTLAATISSLRDQVDAPTFELLLVSNATTDDSVEVARAAARGLPTRIVECRSAGYDSNARNVSMVEAAADKILFVDSDDLVDAVYVGVMSSALDRAPIVTSVWSLERLNAGRFPELHRMPGTDTSRWPFRYQGWTFAPAGTLGFRREVPATVGGFDPELTYGANNEWCFRAYAAGYELVVVPEAVLHYRLRPSTRETIRQRYRWGVAEVAAAKAAAQYGLPPRTGARALGLGTYSRLLLRLVRIRTAYDWFDFLSTTAAAAGHVTGSVRYRRLDL</sequence>
<evidence type="ECO:0008006" key="3">
    <source>
        <dbReference type="Google" id="ProtNLM"/>
    </source>
</evidence>
<evidence type="ECO:0000313" key="2">
    <source>
        <dbReference type="Proteomes" id="UP000019753"/>
    </source>
</evidence>
<dbReference type="PANTHER" id="PTHR43685">
    <property type="entry name" value="GLYCOSYLTRANSFERASE"/>
    <property type="match status" value="1"/>
</dbReference>
<dbReference type="InterPro" id="IPR050834">
    <property type="entry name" value="Glycosyltransf_2"/>
</dbReference>
<name>A0A021VPA4_9CELL</name>
<dbReference type="Proteomes" id="UP000019753">
    <property type="component" value="Unassembled WGS sequence"/>
</dbReference>
<evidence type="ECO:0000313" key="1">
    <source>
        <dbReference type="EMBL" id="EYR62948.1"/>
    </source>
</evidence>
<organism evidence="1 2">
    <name type="scientific">Actinotalea ferrariae CF5-4</name>
    <dbReference type="NCBI Taxonomy" id="948458"/>
    <lineage>
        <taxon>Bacteria</taxon>
        <taxon>Bacillati</taxon>
        <taxon>Actinomycetota</taxon>
        <taxon>Actinomycetes</taxon>
        <taxon>Micrococcales</taxon>
        <taxon>Cellulomonadaceae</taxon>
        <taxon>Actinotalea</taxon>
    </lineage>
</organism>
<dbReference type="CDD" id="cd00761">
    <property type="entry name" value="Glyco_tranf_GTA_type"/>
    <property type="match status" value="1"/>
</dbReference>
<dbReference type="InterPro" id="IPR029044">
    <property type="entry name" value="Nucleotide-diphossugar_trans"/>
</dbReference>
<dbReference type="PANTHER" id="PTHR43685:SF12">
    <property type="entry name" value="GLYCOSYL TRANSFERASE FAMILY 2"/>
    <property type="match status" value="1"/>
</dbReference>
<dbReference type="OrthoDB" id="5243838at2"/>
<proteinExistence type="predicted"/>
<comment type="caution">
    <text evidence="1">The sequence shown here is derived from an EMBL/GenBank/DDBJ whole genome shotgun (WGS) entry which is preliminary data.</text>
</comment>
<protein>
    <recommendedName>
        <fullName evidence="3">Glycosyltransferase 2-like domain-containing protein</fullName>
    </recommendedName>
</protein>
<keyword evidence="2" id="KW-1185">Reference proteome</keyword>
<dbReference type="Gene3D" id="3.90.550.10">
    <property type="entry name" value="Spore Coat Polysaccharide Biosynthesis Protein SpsA, Chain A"/>
    <property type="match status" value="1"/>
</dbReference>
<dbReference type="Pfam" id="PF13641">
    <property type="entry name" value="Glyco_tranf_2_3"/>
    <property type="match status" value="1"/>
</dbReference>
<dbReference type="RefSeq" id="WP_034226832.1">
    <property type="nucleotide sequence ID" value="NZ_AXCW01000144.1"/>
</dbReference>
<dbReference type="SUPFAM" id="SSF53448">
    <property type="entry name" value="Nucleotide-diphospho-sugar transferases"/>
    <property type="match status" value="1"/>
</dbReference>
<dbReference type="AlphaFoldDB" id="A0A021VPA4"/>
<accession>A0A021VPA4</accession>
<dbReference type="EMBL" id="AXCW01000144">
    <property type="protein sequence ID" value="EYR62948.1"/>
    <property type="molecule type" value="Genomic_DNA"/>
</dbReference>